<feature type="coiled-coil region" evidence="6">
    <location>
        <begin position="329"/>
        <end position="409"/>
    </location>
</feature>
<dbReference type="GO" id="GO:0004713">
    <property type="term" value="F:protein tyrosine kinase activity"/>
    <property type="evidence" value="ECO:0007669"/>
    <property type="project" value="TreeGrafter"/>
</dbReference>
<dbReference type="Gene3D" id="3.40.50.300">
    <property type="entry name" value="P-loop containing nucleotide triphosphate hydrolases"/>
    <property type="match status" value="1"/>
</dbReference>
<dbReference type="PANTHER" id="PTHR32309:SF13">
    <property type="entry name" value="FERRIC ENTEROBACTIN TRANSPORT PROTEIN FEPE"/>
    <property type="match status" value="1"/>
</dbReference>
<feature type="compositionally biased region" description="Basic and acidic residues" evidence="7">
    <location>
        <begin position="523"/>
        <end position="534"/>
    </location>
</feature>
<evidence type="ECO:0000256" key="8">
    <source>
        <dbReference type="SAM" id="Phobius"/>
    </source>
</evidence>
<evidence type="ECO:0000256" key="6">
    <source>
        <dbReference type="SAM" id="Coils"/>
    </source>
</evidence>
<comment type="subcellular location">
    <subcellularLocation>
        <location evidence="1">Cell membrane</location>
        <topology evidence="1">Multi-pass membrane protein</topology>
    </subcellularLocation>
</comment>
<dbReference type="OrthoDB" id="7786248at2"/>
<dbReference type="InterPro" id="IPR050445">
    <property type="entry name" value="Bact_polysacc_biosynth/exp"/>
</dbReference>
<sequence>MSFGHSHDDAGSVRGEISNGEIDLGQIAGALSRRRRIVIGVTLAAFLGALVFVNVVKPRYTAEARVLLENQESYLTRADKERADPTAAPDAEAVQSQIQMLTSRDLARRVLKSLDLQGNTEFDPIANGLGLGAKIGVMLGLSRDPSKLAPEERMLDAYFDKLLVLSPTKTRVLQIEFSSRDPDLAARAANAIASFYIDIQREAKRENARDAAQSLSPLVADLRERLSRAEAKVEAFRSRSGLFAGTNNMTIATQQLGDLANQLSISRTAQADAEAKGRLVRDMLRQNRVGEIPDVANNEMIRRIGEQRVSLRAQLALESRTLLPGHPRIKELQAQLADLDADWRRAAERTARTLENEAHIASARVENLARAMEEQKRVAGAAGADEVQLRELERAARVLKDQLEADSAKYQEALAREGPKASPADARVIQRAVAPPIPSFPKKVPITAFATIAAFVLSAGSIVAIELLSGRARLLGPAPLPAPPEEEALEAPSQIRIAARRREPVFDEPEEEDEPRTSLALAPERRTPELENRSPRTFRSGIVGKIDAARMATLSVKVLMVGCADAECSFDSAVTLSRALARRGLAIIVAADAQAQGRLYDRLIPDLERARPLGLADLASGAATFGEAIHRDQESRLHVMPGGRSAAEYDQDVEPVLEALAQTYDFIVFATRDYERAMFLAPSFDIVLVSGAELAAEAVIDELAQAGVSDAYLLEEESAADASAA</sequence>
<dbReference type="Proteomes" id="UP000245137">
    <property type="component" value="Unassembled WGS sequence"/>
</dbReference>
<evidence type="ECO:0000256" key="5">
    <source>
        <dbReference type="ARBA" id="ARBA00023136"/>
    </source>
</evidence>
<keyword evidence="11" id="KW-1185">Reference proteome</keyword>
<evidence type="ECO:0000256" key="7">
    <source>
        <dbReference type="SAM" id="MobiDB-lite"/>
    </source>
</evidence>
<name>A0A2U1SNH5_METSR</name>
<evidence type="ECO:0000256" key="1">
    <source>
        <dbReference type="ARBA" id="ARBA00004651"/>
    </source>
</evidence>
<evidence type="ECO:0000313" key="10">
    <source>
        <dbReference type="EMBL" id="PWB93168.1"/>
    </source>
</evidence>
<feature type="transmembrane region" description="Helical" evidence="8">
    <location>
        <begin position="37"/>
        <end position="56"/>
    </location>
</feature>
<evidence type="ECO:0000256" key="2">
    <source>
        <dbReference type="ARBA" id="ARBA00022475"/>
    </source>
</evidence>
<feature type="domain" description="Polysaccharide chain length determinant N-terminal" evidence="9">
    <location>
        <begin position="21"/>
        <end position="114"/>
    </location>
</feature>
<evidence type="ECO:0000256" key="4">
    <source>
        <dbReference type="ARBA" id="ARBA00022989"/>
    </source>
</evidence>
<proteinExistence type="predicted"/>
<keyword evidence="2" id="KW-1003">Cell membrane</keyword>
<protein>
    <submittedName>
        <fullName evidence="10">Lipopolysaccharide biosynthesis protein</fullName>
    </submittedName>
</protein>
<keyword evidence="6" id="KW-0175">Coiled coil</keyword>
<dbReference type="AlphaFoldDB" id="A0A2U1SNH5"/>
<dbReference type="GO" id="GO:0005886">
    <property type="term" value="C:plasma membrane"/>
    <property type="evidence" value="ECO:0007669"/>
    <property type="project" value="UniProtKB-SubCell"/>
</dbReference>
<dbReference type="InterPro" id="IPR003856">
    <property type="entry name" value="LPS_length_determ_N"/>
</dbReference>
<feature type="region of interest" description="Disordered" evidence="7">
    <location>
        <begin position="503"/>
        <end position="534"/>
    </location>
</feature>
<reference evidence="10 11" key="1">
    <citation type="journal article" date="2018" name="Appl. Microbiol. Biotechnol.">
        <title>Co-cultivation of the strictly anaerobic methanogen Methanosarcina barkeri with aerobic methanotrophs in an oxygen-limited membrane bioreactor.</title>
        <authorList>
            <person name="In 't Zandt M.H."/>
            <person name="van den Bosch T.J.M."/>
            <person name="Rijkers R."/>
            <person name="van Kessel M.A.H.J."/>
            <person name="Jetten M.S.M."/>
            <person name="Welte C.U."/>
        </authorList>
    </citation>
    <scope>NUCLEOTIDE SEQUENCE [LARGE SCALE GENOMIC DNA]</scope>
    <source>
        <strain evidence="10 11">DSM 17706</strain>
    </source>
</reference>
<keyword evidence="4 8" id="KW-1133">Transmembrane helix</keyword>
<keyword evidence="5 8" id="KW-0472">Membrane</keyword>
<accession>A0A2U1SNH5</accession>
<dbReference type="EMBL" id="PUIV01000026">
    <property type="protein sequence ID" value="PWB93168.1"/>
    <property type="molecule type" value="Genomic_DNA"/>
</dbReference>
<dbReference type="Pfam" id="PF02706">
    <property type="entry name" value="Wzz"/>
    <property type="match status" value="1"/>
</dbReference>
<organism evidence="10 11">
    <name type="scientific">Methylosinus sporium</name>
    <dbReference type="NCBI Taxonomy" id="428"/>
    <lineage>
        <taxon>Bacteria</taxon>
        <taxon>Pseudomonadati</taxon>
        <taxon>Pseudomonadota</taxon>
        <taxon>Alphaproteobacteria</taxon>
        <taxon>Hyphomicrobiales</taxon>
        <taxon>Methylocystaceae</taxon>
        <taxon>Methylosinus</taxon>
    </lineage>
</organism>
<evidence type="ECO:0000256" key="3">
    <source>
        <dbReference type="ARBA" id="ARBA00022692"/>
    </source>
</evidence>
<keyword evidence="3 8" id="KW-0812">Transmembrane</keyword>
<dbReference type="RefSeq" id="WP_108917952.1">
    <property type="nucleotide sequence ID" value="NZ_BGJY01000014.1"/>
</dbReference>
<evidence type="ECO:0000313" key="11">
    <source>
        <dbReference type="Proteomes" id="UP000245137"/>
    </source>
</evidence>
<dbReference type="PANTHER" id="PTHR32309">
    <property type="entry name" value="TYROSINE-PROTEIN KINASE"/>
    <property type="match status" value="1"/>
</dbReference>
<comment type="caution">
    <text evidence="10">The sequence shown here is derived from an EMBL/GenBank/DDBJ whole genome shotgun (WGS) entry which is preliminary data.</text>
</comment>
<dbReference type="InterPro" id="IPR027417">
    <property type="entry name" value="P-loop_NTPase"/>
</dbReference>
<gene>
    <name evidence="10" type="ORF">C5689_14345</name>
</gene>
<evidence type="ECO:0000259" key="9">
    <source>
        <dbReference type="Pfam" id="PF02706"/>
    </source>
</evidence>